<name>A0A318J778_9BURK</name>
<reference evidence="4 5" key="1">
    <citation type="submission" date="2018-05" db="EMBL/GenBank/DDBJ databases">
        <title>Genomic Encyclopedia of Type Strains, Phase IV (KMG-IV): sequencing the most valuable type-strain genomes for metagenomic binning, comparative biology and taxonomic classification.</title>
        <authorList>
            <person name="Goeker M."/>
        </authorList>
    </citation>
    <scope>NUCLEOTIDE SEQUENCE [LARGE SCALE GENOMIC DNA]</scope>
    <source>
        <strain evidence="4 5">DSM 19792</strain>
    </source>
</reference>
<dbReference type="PANTHER" id="PTHR32097">
    <property type="entry name" value="CAMP-BINDING PROTEIN 1-RELATED"/>
    <property type="match status" value="1"/>
</dbReference>
<dbReference type="EMBL" id="QJKB01000005">
    <property type="protein sequence ID" value="PXX42489.1"/>
    <property type="molecule type" value="Genomic_DNA"/>
</dbReference>
<dbReference type="AlphaFoldDB" id="A0A318J778"/>
<protein>
    <submittedName>
        <fullName evidence="4">Stress response protein SCP2</fullName>
    </submittedName>
</protein>
<proteinExistence type="inferred from homology"/>
<comment type="similarity">
    <text evidence="1">Belongs to the CAPAB/TerDEXZ family.</text>
</comment>
<sequence length="217" mass="23907">MAVSLKKGQGVSLRKEENDLSTVTIGLGWDVAEEKKGFLGKLFSGPAEEFDLDAIAVLLGPKGNIQHLGKDENGQPSIAGSDVIFFNSLKHPSGAIWLTGDNRTGDGDGDDEQIIVKLDQIPAIYERIVFIVAIYQGQERKQHFGRISNAFIRAVDAKNKEICRYDVSGDNSFNNRSALTFAEFAREGNNWAFKAIGTPLDSDNLMQIIRPYLFDPT</sequence>
<dbReference type="CDD" id="cd06974">
    <property type="entry name" value="TerD_like"/>
    <property type="match status" value="1"/>
</dbReference>
<dbReference type="OrthoDB" id="5321109at2"/>
<dbReference type="GO" id="GO:0046690">
    <property type="term" value="P:response to tellurium ion"/>
    <property type="evidence" value="ECO:0007669"/>
    <property type="project" value="UniProtKB-KW"/>
</dbReference>
<keyword evidence="2" id="KW-0778">Tellurium resistance</keyword>
<dbReference type="InterPro" id="IPR051324">
    <property type="entry name" value="Stress/Tellurium_Resist"/>
</dbReference>
<comment type="caution">
    <text evidence="4">The sequence shown here is derived from an EMBL/GenBank/DDBJ whole genome shotgun (WGS) entry which is preliminary data.</text>
</comment>
<accession>A0A318J778</accession>
<feature type="domain" description="TerD" evidence="3">
    <location>
        <begin position="1"/>
        <end position="212"/>
    </location>
</feature>
<evidence type="ECO:0000313" key="5">
    <source>
        <dbReference type="Proteomes" id="UP000247792"/>
    </source>
</evidence>
<dbReference type="RefSeq" id="WP_110256041.1">
    <property type="nucleotide sequence ID" value="NZ_QJKB01000005.1"/>
</dbReference>
<gene>
    <name evidence="4" type="ORF">DFR42_105147</name>
</gene>
<evidence type="ECO:0000259" key="3">
    <source>
        <dbReference type="Pfam" id="PF02342"/>
    </source>
</evidence>
<evidence type="ECO:0000256" key="2">
    <source>
        <dbReference type="ARBA" id="ARBA00022686"/>
    </source>
</evidence>
<keyword evidence="5" id="KW-1185">Reference proteome</keyword>
<dbReference type="InterPro" id="IPR003325">
    <property type="entry name" value="TerD"/>
</dbReference>
<evidence type="ECO:0000313" key="4">
    <source>
        <dbReference type="EMBL" id="PXX42489.1"/>
    </source>
</evidence>
<dbReference type="Proteomes" id="UP000247792">
    <property type="component" value="Unassembled WGS sequence"/>
</dbReference>
<dbReference type="PANTHER" id="PTHR32097:SF4">
    <property type="entry name" value="GENERAL STRESS PROTEIN 16U"/>
    <property type="match status" value="1"/>
</dbReference>
<dbReference type="Gene3D" id="2.60.60.30">
    <property type="entry name" value="sav2460 like domains"/>
    <property type="match status" value="1"/>
</dbReference>
<organism evidence="4 5">
    <name type="scientific">Undibacterium pigrum</name>
    <dbReference type="NCBI Taxonomy" id="401470"/>
    <lineage>
        <taxon>Bacteria</taxon>
        <taxon>Pseudomonadati</taxon>
        <taxon>Pseudomonadota</taxon>
        <taxon>Betaproteobacteria</taxon>
        <taxon>Burkholderiales</taxon>
        <taxon>Oxalobacteraceae</taxon>
        <taxon>Undibacterium</taxon>
    </lineage>
</organism>
<evidence type="ECO:0000256" key="1">
    <source>
        <dbReference type="ARBA" id="ARBA00008775"/>
    </source>
</evidence>
<dbReference type="Pfam" id="PF02342">
    <property type="entry name" value="TerD"/>
    <property type="match status" value="1"/>
</dbReference>